<proteinExistence type="predicted"/>
<accession>A0A1D7Y462</accession>
<gene>
    <name evidence="2" type="ORF">BFF78_04050</name>
</gene>
<organism evidence="2 3">
    <name type="scientific">Streptomyces fodineus</name>
    <dbReference type="NCBI Taxonomy" id="1904616"/>
    <lineage>
        <taxon>Bacteria</taxon>
        <taxon>Bacillati</taxon>
        <taxon>Actinomycetota</taxon>
        <taxon>Actinomycetes</taxon>
        <taxon>Kitasatosporales</taxon>
        <taxon>Streptomycetaceae</taxon>
        <taxon>Streptomyces</taxon>
    </lineage>
</organism>
<evidence type="ECO:0000313" key="2">
    <source>
        <dbReference type="EMBL" id="AOR30336.1"/>
    </source>
</evidence>
<dbReference type="AlphaFoldDB" id="A0A1D7Y462"/>
<protein>
    <submittedName>
        <fullName evidence="2">Uncharacterized protein</fullName>
    </submittedName>
</protein>
<evidence type="ECO:0000313" key="3">
    <source>
        <dbReference type="Proteomes" id="UP000094960"/>
    </source>
</evidence>
<sequence>MNRRTAPRTVLRTIGELLLWWGALTLLWLVLISPVYLLEWVVGGSSAAVGALLARAGRRAVTWR</sequence>
<keyword evidence="1" id="KW-0472">Membrane</keyword>
<keyword evidence="3" id="KW-1185">Reference proteome</keyword>
<dbReference type="Proteomes" id="UP000094960">
    <property type="component" value="Chromosome"/>
</dbReference>
<dbReference type="EMBL" id="CP017248">
    <property type="protein sequence ID" value="AOR30336.1"/>
    <property type="molecule type" value="Genomic_DNA"/>
</dbReference>
<keyword evidence="1" id="KW-0812">Transmembrane</keyword>
<feature type="transmembrane region" description="Helical" evidence="1">
    <location>
        <begin position="37"/>
        <end position="54"/>
    </location>
</feature>
<dbReference type="RefSeq" id="WP_069776989.1">
    <property type="nucleotide sequence ID" value="NZ_CP017248.1"/>
</dbReference>
<name>A0A1D7Y462_9ACTN</name>
<feature type="transmembrane region" description="Helical" evidence="1">
    <location>
        <begin position="9"/>
        <end position="31"/>
    </location>
</feature>
<dbReference type="KEGG" id="spun:BFF78_04050"/>
<evidence type="ECO:0000256" key="1">
    <source>
        <dbReference type="SAM" id="Phobius"/>
    </source>
</evidence>
<keyword evidence="1" id="KW-1133">Transmembrane helix</keyword>
<reference evidence="3" key="1">
    <citation type="submission" date="2016-09" db="EMBL/GenBank/DDBJ databases">
        <title>Streptomyces puniciscabiei strain:TW1S1 Genome sequencing and assembly.</title>
        <authorList>
            <person name="Kim M.-K."/>
            <person name="Kim S.B."/>
        </authorList>
    </citation>
    <scope>NUCLEOTIDE SEQUENCE [LARGE SCALE GENOMIC DNA]</scope>
    <source>
        <strain evidence="3">TW1S1</strain>
    </source>
</reference>